<organism evidence="1 2">
    <name type="scientific">Maribacter cobaltidurans</name>
    <dbReference type="NCBI Taxonomy" id="1178778"/>
    <lineage>
        <taxon>Bacteria</taxon>
        <taxon>Pseudomonadati</taxon>
        <taxon>Bacteroidota</taxon>
        <taxon>Flavobacteriia</taxon>
        <taxon>Flavobacteriales</taxon>
        <taxon>Flavobacteriaceae</taxon>
        <taxon>Maribacter</taxon>
    </lineage>
</organism>
<name>A0A223V1N4_9FLAO</name>
<dbReference type="KEGG" id="marb:CJ263_03015"/>
<evidence type="ECO:0000313" key="2">
    <source>
        <dbReference type="Proteomes" id="UP000215244"/>
    </source>
</evidence>
<dbReference type="AlphaFoldDB" id="A0A223V1N4"/>
<dbReference type="OrthoDB" id="883248at2"/>
<accession>A0A223V1N4</accession>
<sequence>MRTFIIITFLLNFSYSNAQLQKDVENHQITINALLPGVVYELGVSKSSTLTAEATMGFAYQESDFFGNGFGIYPIGRIQYRDYYNFDRRIRKGKRISGNTGNYTAPTVAIQGGNALIGDLDYVSRYTLALGAVYGIQRTYPSGFQFRLEAGPAYFIDEFSNGIDLLLSAKVGWVLGRGKSK</sequence>
<dbReference type="Proteomes" id="UP000215244">
    <property type="component" value="Chromosome"/>
</dbReference>
<dbReference type="RefSeq" id="WP_094995907.1">
    <property type="nucleotide sequence ID" value="NZ_BMJL01000001.1"/>
</dbReference>
<protein>
    <submittedName>
        <fullName evidence="1">Uncharacterized protein</fullName>
    </submittedName>
</protein>
<evidence type="ECO:0000313" key="1">
    <source>
        <dbReference type="EMBL" id="ASV29274.1"/>
    </source>
</evidence>
<dbReference type="EMBL" id="CP022957">
    <property type="protein sequence ID" value="ASV29274.1"/>
    <property type="molecule type" value="Genomic_DNA"/>
</dbReference>
<proteinExistence type="predicted"/>
<gene>
    <name evidence="1" type="ORF">CJ263_03015</name>
</gene>
<keyword evidence="2" id="KW-1185">Reference proteome</keyword>
<reference evidence="1 2" key="1">
    <citation type="submission" date="2017-08" db="EMBL/GenBank/DDBJ databases">
        <title>The complete genome sequence of Maribacter sp. B1, isolated from deep-sea sediment.</title>
        <authorList>
            <person name="Wu Y.-H."/>
            <person name="Cheng H."/>
            <person name="Xu X.-W."/>
        </authorList>
    </citation>
    <scope>NUCLEOTIDE SEQUENCE [LARGE SCALE GENOMIC DNA]</scope>
    <source>
        <strain evidence="1 2">B1</strain>
    </source>
</reference>